<keyword evidence="3" id="KW-1185">Reference proteome</keyword>
<feature type="transmembrane region" description="Helical" evidence="1">
    <location>
        <begin position="113"/>
        <end position="131"/>
    </location>
</feature>
<dbReference type="InterPro" id="IPR018750">
    <property type="entry name" value="DUF2306_membrane"/>
</dbReference>
<dbReference type="Pfam" id="PF10067">
    <property type="entry name" value="DUF2306"/>
    <property type="match status" value="1"/>
</dbReference>
<feature type="transmembrane region" description="Helical" evidence="1">
    <location>
        <begin position="152"/>
        <end position="168"/>
    </location>
</feature>
<keyword evidence="1" id="KW-0812">Transmembrane</keyword>
<dbReference type="EMBL" id="JAPMLT010000007">
    <property type="protein sequence ID" value="MCX7570937.1"/>
    <property type="molecule type" value="Genomic_DNA"/>
</dbReference>
<evidence type="ECO:0000256" key="1">
    <source>
        <dbReference type="SAM" id="Phobius"/>
    </source>
</evidence>
<dbReference type="RefSeq" id="WP_267152181.1">
    <property type="nucleotide sequence ID" value="NZ_JAPMLT010000007.1"/>
</dbReference>
<organism evidence="2 3">
    <name type="scientific">Tumebacillus lacus</name>
    <dbReference type="NCBI Taxonomy" id="2995335"/>
    <lineage>
        <taxon>Bacteria</taxon>
        <taxon>Bacillati</taxon>
        <taxon>Bacillota</taxon>
        <taxon>Bacilli</taxon>
        <taxon>Bacillales</taxon>
        <taxon>Alicyclobacillaceae</taxon>
        <taxon>Tumebacillus</taxon>
    </lineage>
</organism>
<name>A0ABT3X520_9BACL</name>
<comment type="caution">
    <text evidence="2">The sequence shown here is derived from an EMBL/GenBank/DDBJ whole genome shotgun (WGS) entry which is preliminary data.</text>
</comment>
<evidence type="ECO:0000313" key="3">
    <source>
        <dbReference type="Proteomes" id="UP001208017"/>
    </source>
</evidence>
<proteinExistence type="predicted"/>
<keyword evidence="1" id="KW-1133">Transmembrane helix</keyword>
<gene>
    <name evidence="2" type="ORF">OS242_13390</name>
</gene>
<dbReference type="Proteomes" id="UP001208017">
    <property type="component" value="Unassembled WGS sequence"/>
</dbReference>
<protein>
    <submittedName>
        <fullName evidence="2">DUF2306 domain-containing protein</fullName>
    </submittedName>
</protein>
<feature type="transmembrane region" description="Helical" evidence="1">
    <location>
        <begin position="180"/>
        <end position="200"/>
    </location>
</feature>
<sequence length="213" mass="23971">MRTRNLSLILLFLLAAGWIGHTLTSNLVLDVHDTKIIAQKDWTGVQTEIWLPVLYTHIVAASVAVLTGPFGFSQKLRVKSPGWHRRNGTIYVLAVLIAALTALYLSFYADGGVVSIIGFLLLSTIWFAATWRSVTMIKLRDYSGHHAWMIRSYALSLANTTLHIWLMIGDTVIGLDHITAYQFAIWICWVGNLTFAEWIIRRGRSRKAVPLHA</sequence>
<feature type="transmembrane region" description="Helical" evidence="1">
    <location>
        <begin position="88"/>
        <end position="107"/>
    </location>
</feature>
<keyword evidence="1" id="KW-0472">Membrane</keyword>
<feature type="transmembrane region" description="Helical" evidence="1">
    <location>
        <begin position="49"/>
        <end position="67"/>
    </location>
</feature>
<reference evidence="2 3" key="1">
    <citation type="submission" date="2022-11" db="EMBL/GenBank/DDBJ databases">
        <title>Study of microbial diversity in lake waters.</title>
        <authorList>
            <person name="Zhang J."/>
        </authorList>
    </citation>
    <scope>NUCLEOTIDE SEQUENCE [LARGE SCALE GENOMIC DNA]</scope>
    <source>
        <strain evidence="2 3">DT12</strain>
    </source>
</reference>
<accession>A0ABT3X520</accession>
<evidence type="ECO:0000313" key="2">
    <source>
        <dbReference type="EMBL" id="MCX7570937.1"/>
    </source>
</evidence>